<dbReference type="AlphaFoldDB" id="A0A200QLX7"/>
<keyword evidence="1" id="KW-0560">Oxidoreductase</keyword>
<dbReference type="Gene3D" id="3.90.180.10">
    <property type="entry name" value="Medium-chain alcohol dehydrogenases, catalytic domain"/>
    <property type="match status" value="1"/>
</dbReference>
<dbReference type="GO" id="GO:0032440">
    <property type="term" value="F:2-alkenal reductase [NAD(P)H] activity"/>
    <property type="evidence" value="ECO:0007669"/>
    <property type="project" value="TreeGrafter"/>
</dbReference>
<name>A0A200QLX7_MACCD</name>
<proteinExistence type="predicted"/>
<dbReference type="InterPro" id="IPR020843">
    <property type="entry name" value="ER"/>
</dbReference>
<feature type="domain" description="Enoyl reductase (ER)" evidence="2">
    <location>
        <begin position="72"/>
        <end position="354"/>
    </location>
</feature>
<gene>
    <name evidence="3" type="ORF">BVC80_9009g22</name>
</gene>
<dbReference type="Gene3D" id="3.40.50.720">
    <property type="entry name" value="NAD(P)-binding Rossmann-like Domain"/>
    <property type="match status" value="1"/>
</dbReference>
<dbReference type="OrthoDB" id="809632at2759"/>
<dbReference type="SUPFAM" id="SSF51735">
    <property type="entry name" value="NAD(P)-binding Rossmann-fold domains"/>
    <property type="match status" value="1"/>
</dbReference>
<accession>A0A200QLX7</accession>
<dbReference type="InterPro" id="IPR013149">
    <property type="entry name" value="ADH-like_C"/>
</dbReference>
<reference evidence="3 4" key="1">
    <citation type="journal article" date="2017" name="Mol. Plant">
        <title>The Genome of Medicinal Plant Macleaya cordata Provides New Insights into Benzylisoquinoline Alkaloids Metabolism.</title>
        <authorList>
            <person name="Liu X."/>
            <person name="Liu Y."/>
            <person name="Huang P."/>
            <person name="Ma Y."/>
            <person name="Qing Z."/>
            <person name="Tang Q."/>
            <person name="Cao H."/>
            <person name="Cheng P."/>
            <person name="Zheng Y."/>
            <person name="Yuan Z."/>
            <person name="Zhou Y."/>
            <person name="Liu J."/>
            <person name="Tang Z."/>
            <person name="Zhuo Y."/>
            <person name="Zhang Y."/>
            <person name="Yu L."/>
            <person name="Huang J."/>
            <person name="Yang P."/>
            <person name="Peng Q."/>
            <person name="Zhang J."/>
            <person name="Jiang W."/>
            <person name="Zhang Z."/>
            <person name="Lin K."/>
            <person name="Ro D.K."/>
            <person name="Chen X."/>
            <person name="Xiong X."/>
            <person name="Shang Y."/>
            <person name="Huang S."/>
            <person name="Zeng J."/>
        </authorList>
    </citation>
    <scope>NUCLEOTIDE SEQUENCE [LARGE SCALE GENOMIC DNA]</scope>
    <source>
        <strain evidence="4">cv. BLH2017</strain>
        <tissue evidence="3">Root</tissue>
    </source>
</reference>
<sequence length="360" mass="40026">MASSKEEGTMMVLDSMEWVLSAYVEGGLPTSDHLKLQKNRLTVSVDSIPDRHVLIQLLWLSVDPYPRTRMTGHLDGLYFPPFPLNQVVTGYGVGRVIRSKDSRYKEGDIVQNPFNPVAEYSVVPTDLIWKVDPESRVPLPDYLNALGVPGFTAWLGIEMIGKPKPGENVFVSAAAGGVGTFAGQLAKLKGCRVVGSTGSDEKVKILKEEFGYDDAFNYNKETDFDAALTKYFPSGIDIYFDNVGGKMLEAVLNHVNSRARIPVCGMISQYNQRLSEREGIRNLLNMVGKEVRMEGFLVASYLNHFGEFANEMENYMKQGKINSKHKIYYGIQNFLESFTSIFSSSSSNVGKVIIQVSKDA</sequence>
<dbReference type="FunFam" id="3.40.50.720:FF:000121">
    <property type="entry name" value="Prostaglandin reductase 2"/>
    <property type="match status" value="1"/>
</dbReference>
<dbReference type="Pfam" id="PF00107">
    <property type="entry name" value="ADH_zinc_N"/>
    <property type="match status" value="1"/>
</dbReference>
<dbReference type="Pfam" id="PF16884">
    <property type="entry name" value="ADH_N_2"/>
    <property type="match status" value="1"/>
</dbReference>
<dbReference type="PANTHER" id="PTHR43205">
    <property type="entry name" value="PROSTAGLANDIN REDUCTASE"/>
    <property type="match status" value="1"/>
</dbReference>
<organism evidence="3 4">
    <name type="scientific">Macleaya cordata</name>
    <name type="common">Five-seeded plume-poppy</name>
    <name type="synonym">Bocconia cordata</name>
    <dbReference type="NCBI Taxonomy" id="56857"/>
    <lineage>
        <taxon>Eukaryota</taxon>
        <taxon>Viridiplantae</taxon>
        <taxon>Streptophyta</taxon>
        <taxon>Embryophyta</taxon>
        <taxon>Tracheophyta</taxon>
        <taxon>Spermatophyta</taxon>
        <taxon>Magnoliopsida</taxon>
        <taxon>Ranunculales</taxon>
        <taxon>Papaveraceae</taxon>
        <taxon>Papaveroideae</taxon>
        <taxon>Macleaya</taxon>
    </lineage>
</organism>
<dbReference type="Proteomes" id="UP000195402">
    <property type="component" value="Unassembled WGS sequence"/>
</dbReference>
<evidence type="ECO:0000313" key="3">
    <source>
        <dbReference type="EMBL" id="OVA11496.1"/>
    </source>
</evidence>
<evidence type="ECO:0000259" key="2">
    <source>
        <dbReference type="SMART" id="SM00829"/>
    </source>
</evidence>
<dbReference type="InParanoid" id="A0A200QLX7"/>
<evidence type="ECO:0000256" key="1">
    <source>
        <dbReference type="ARBA" id="ARBA00023002"/>
    </source>
</evidence>
<protein>
    <submittedName>
        <fullName evidence="3">Alcohol dehydrogenase superfamily</fullName>
    </submittedName>
</protein>
<dbReference type="InterPro" id="IPR011032">
    <property type="entry name" value="GroES-like_sf"/>
</dbReference>
<evidence type="ECO:0000313" key="4">
    <source>
        <dbReference type="Proteomes" id="UP000195402"/>
    </source>
</evidence>
<keyword evidence="4" id="KW-1185">Reference proteome</keyword>
<dbReference type="InterPro" id="IPR036291">
    <property type="entry name" value="NAD(P)-bd_dom_sf"/>
</dbReference>
<dbReference type="OMA" id="TSCNIGK"/>
<comment type="caution">
    <text evidence="3">The sequence shown here is derived from an EMBL/GenBank/DDBJ whole genome shotgun (WGS) entry which is preliminary data.</text>
</comment>
<dbReference type="InterPro" id="IPR041694">
    <property type="entry name" value="ADH_N_2"/>
</dbReference>
<dbReference type="InterPro" id="IPR045010">
    <property type="entry name" value="MDR_fam"/>
</dbReference>
<dbReference type="EMBL" id="MVGT01001690">
    <property type="protein sequence ID" value="OVA11496.1"/>
    <property type="molecule type" value="Genomic_DNA"/>
</dbReference>
<dbReference type="PANTHER" id="PTHR43205:SF80">
    <property type="entry name" value="2-ALKENAL REDUCTASE (NADP(+)-DEPENDENT)-LIKE"/>
    <property type="match status" value="1"/>
</dbReference>
<dbReference type="SUPFAM" id="SSF50129">
    <property type="entry name" value="GroES-like"/>
    <property type="match status" value="1"/>
</dbReference>
<dbReference type="SMART" id="SM00829">
    <property type="entry name" value="PKS_ER"/>
    <property type="match status" value="1"/>
</dbReference>